<reference evidence="6 7" key="1">
    <citation type="submission" date="2018-11" db="EMBL/GenBank/DDBJ databases">
        <title>Sequencing the genomes of 1000 actinobacteria strains.</title>
        <authorList>
            <person name="Klenk H.-P."/>
        </authorList>
    </citation>
    <scope>NUCLEOTIDE SEQUENCE [LARGE SCALE GENOMIC DNA]</scope>
    <source>
        <strain evidence="6 7">DSM 15700</strain>
    </source>
</reference>
<dbReference type="AlphaFoldDB" id="A0A3N4ZG06"/>
<dbReference type="GO" id="GO:0009086">
    <property type="term" value="P:methionine biosynthetic process"/>
    <property type="evidence" value="ECO:0007669"/>
    <property type="project" value="UniProtKB-UniRule"/>
</dbReference>
<proteinExistence type="inferred from homology"/>
<comment type="caution">
    <text evidence="6">The sequence shown here is derived from an EMBL/GenBank/DDBJ whole genome shotgun (WGS) entry which is preliminary data.</text>
</comment>
<dbReference type="GO" id="GO:0004414">
    <property type="term" value="F:homoserine O-acetyltransferase activity"/>
    <property type="evidence" value="ECO:0007669"/>
    <property type="project" value="UniProtKB-UniRule"/>
</dbReference>
<dbReference type="UniPathway" id="UPA00051">
    <property type="reaction ID" value="UER00074"/>
</dbReference>
<sequence>MTIEAHQTPAVPGPEIDVPFPPYATGLSAPAAPPREPGQAPIPASGAWRDGDDPGRRQFADLGAFDLEAGGRLPAVRAAYETWGRLAPDGSNAVLVLHALTGDSHVTGDAGPGHVTAGWWQDLVGPGLPIDTDRYFVVAPNALGGCQGTTGPASTAPDGQPWGGRFPFVTTRDQVAVEVALARELGIDGWELVIGGSMGGLRALEWAIQGPEAGIEVRNVAAIATTAQVGGDQIAWSHPQLAAIRADAGFRDGDYYDAPDDAGPHRGLAIARQIAHATYRTSSELDTRFGRLPQGGENPFDGGRFAVQSYLDHHGDKLARRFDANAYLVLTESMNSHDLGRDRGGVELALSGITARTLVVAVDSDRLFPPEQSARLVRGIPGADPLRIITSDYGHDGFLVEGDQLAPLVAEFLAGP</sequence>
<dbReference type="EC" id="2.3.1.31" evidence="2"/>
<dbReference type="Pfam" id="PF00561">
    <property type="entry name" value="Abhydrolase_1"/>
    <property type="match status" value="1"/>
</dbReference>
<feature type="active site" description="Nucleophile" evidence="2 3">
    <location>
        <position position="197"/>
    </location>
</feature>
<dbReference type="GO" id="GO:0005737">
    <property type="term" value="C:cytoplasm"/>
    <property type="evidence" value="ECO:0007669"/>
    <property type="project" value="UniProtKB-SubCell"/>
</dbReference>
<name>A0A3N4ZG06_9MICO</name>
<keyword evidence="2" id="KW-0012">Acyltransferase</keyword>
<dbReference type="InterPro" id="IPR000073">
    <property type="entry name" value="AB_hydrolase_1"/>
</dbReference>
<evidence type="ECO:0000256" key="3">
    <source>
        <dbReference type="PIRSR" id="PIRSR000443-1"/>
    </source>
</evidence>
<dbReference type="Gene3D" id="3.40.50.1820">
    <property type="entry name" value="alpha/beta hydrolase"/>
    <property type="match status" value="1"/>
</dbReference>
<dbReference type="PIRSF" id="PIRSF000443">
    <property type="entry name" value="Homoser_Ac_trans"/>
    <property type="match status" value="1"/>
</dbReference>
<feature type="binding site" evidence="2">
    <location>
        <position position="272"/>
    </location>
    <ligand>
        <name>substrate</name>
    </ligand>
</feature>
<comment type="subunit">
    <text evidence="2">Homodimer.</text>
</comment>
<keyword evidence="7" id="KW-1185">Reference proteome</keyword>
<feature type="active site" evidence="2 3">
    <location>
        <position position="365"/>
    </location>
</feature>
<dbReference type="NCBIfam" id="TIGR01392">
    <property type="entry name" value="homoserO_Ac_trn"/>
    <property type="match status" value="1"/>
</dbReference>
<accession>A0A3N4ZG06</accession>
<dbReference type="PANTHER" id="PTHR32268:SF11">
    <property type="entry name" value="HOMOSERINE O-ACETYLTRANSFERASE"/>
    <property type="match status" value="1"/>
</dbReference>
<organism evidence="6 7">
    <name type="scientific">Myceligenerans xiligouense</name>
    <dbReference type="NCBI Taxonomy" id="253184"/>
    <lineage>
        <taxon>Bacteria</taxon>
        <taxon>Bacillati</taxon>
        <taxon>Actinomycetota</taxon>
        <taxon>Actinomycetes</taxon>
        <taxon>Micrococcales</taxon>
        <taxon>Promicromonosporaceae</taxon>
        <taxon>Myceligenerans</taxon>
    </lineage>
</organism>
<keyword evidence="2" id="KW-0963">Cytoplasm</keyword>
<comment type="subcellular location">
    <subcellularLocation>
        <location evidence="2">Cytoplasm</location>
    </subcellularLocation>
</comment>
<dbReference type="GO" id="GO:0009092">
    <property type="term" value="P:homoserine metabolic process"/>
    <property type="evidence" value="ECO:0007669"/>
    <property type="project" value="TreeGrafter"/>
</dbReference>
<comment type="function">
    <text evidence="2">Transfers an acetyl group from acetyl-CoA to L-homoserine, forming acetyl-L-homoserine.</text>
</comment>
<evidence type="ECO:0000256" key="2">
    <source>
        <dbReference type="HAMAP-Rule" id="MF_00296"/>
    </source>
</evidence>
<comment type="catalytic activity">
    <reaction evidence="2">
        <text>L-homoserine + acetyl-CoA = O-acetyl-L-homoserine + CoA</text>
        <dbReference type="Rhea" id="RHEA:13701"/>
        <dbReference type="ChEBI" id="CHEBI:57287"/>
        <dbReference type="ChEBI" id="CHEBI:57288"/>
        <dbReference type="ChEBI" id="CHEBI:57476"/>
        <dbReference type="ChEBI" id="CHEBI:57716"/>
        <dbReference type="EC" id="2.3.1.31"/>
    </reaction>
</comment>
<evidence type="ECO:0000313" key="7">
    <source>
        <dbReference type="Proteomes" id="UP000280501"/>
    </source>
</evidence>
<dbReference type="HAMAP" id="MF_00296">
    <property type="entry name" value="MetX_acyltransf"/>
    <property type="match status" value="1"/>
</dbReference>
<dbReference type="Proteomes" id="UP000280501">
    <property type="component" value="Unassembled WGS sequence"/>
</dbReference>
<evidence type="ECO:0000256" key="4">
    <source>
        <dbReference type="SAM" id="MobiDB-lite"/>
    </source>
</evidence>
<dbReference type="NCBIfam" id="NF001209">
    <property type="entry name" value="PRK00175.1"/>
    <property type="match status" value="1"/>
</dbReference>
<dbReference type="InterPro" id="IPR008220">
    <property type="entry name" value="HAT_MetX-like"/>
</dbReference>
<keyword evidence="1 2" id="KW-0808">Transferase</keyword>
<dbReference type="EMBL" id="RKQZ01000001">
    <property type="protein sequence ID" value="RPF19765.1"/>
    <property type="molecule type" value="Genomic_DNA"/>
</dbReference>
<feature type="domain" description="AB hydrolase-1" evidence="5">
    <location>
        <begin position="92"/>
        <end position="400"/>
    </location>
</feature>
<comment type="pathway">
    <text evidence="2">Amino-acid biosynthesis; L-methionine biosynthesis via de novo pathway; O-acetyl-L-homoserine from L-homoserine: step 1/1.</text>
</comment>
<evidence type="ECO:0000259" key="5">
    <source>
        <dbReference type="Pfam" id="PF00561"/>
    </source>
</evidence>
<dbReference type="InterPro" id="IPR029058">
    <property type="entry name" value="AB_hydrolase_fold"/>
</dbReference>
<keyword evidence="2" id="KW-0028">Amino-acid biosynthesis</keyword>
<feature type="region of interest" description="Disordered" evidence="4">
    <location>
        <begin position="1"/>
        <end position="55"/>
    </location>
</feature>
<comment type="similarity">
    <text evidence="2">Belongs to the AB hydrolase superfamily. MetX family.</text>
</comment>
<keyword evidence="2" id="KW-0486">Methionine biosynthesis</keyword>
<feature type="active site" evidence="2 3">
    <location>
        <position position="395"/>
    </location>
</feature>
<comment type="caution">
    <text evidence="2">Lacks conserved residue(s) required for the propagation of feature annotation.</text>
</comment>
<evidence type="ECO:0000313" key="6">
    <source>
        <dbReference type="EMBL" id="RPF19765.1"/>
    </source>
</evidence>
<dbReference type="SUPFAM" id="SSF53474">
    <property type="entry name" value="alpha/beta-Hydrolases"/>
    <property type="match status" value="1"/>
</dbReference>
<feature type="binding site" evidence="2">
    <location>
        <position position="396"/>
    </location>
    <ligand>
        <name>substrate</name>
    </ligand>
</feature>
<dbReference type="OrthoDB" id="9800754at2"/>
<dbReference type="PANTHER" id="PTHR32268">
    <property type="entry name" value="HOMOSERINE O-ACETYLTRANSFERASE"/>
    <property type="match status" value="1"/>
</dbReference>
<evidence type="ECO:0000256" key="1">
    <source>
        <dbReference type="ARBA" id="ARBA00022679"/>
    </source>
</evidence>
<gene>
    <name evidence="2" type="primary">metXA</name>
    <name evidence="6" type="ORF">EDD34_0329</name>
</gene>
<protein>
    <recommendedName>
        <fullName evidence="2">Homoserine O-acetyltransferase</fullName>
        <shortName evidence="2">HAT</shortName>
        <ecNumber evidence="2">2.3.1.31</ecNumber>
    </recommendedName>
    <alternativeName>
        <fullName evidence="2">Homoserine transacetylase</fullName>
        <shortName evidence="2">HTA</shortName>
    </alternativeName>
</protein>